<dbReference type="Pfam" id="PF03793">
    <property type="entry name" value="PASTA"/>
    <property type="match status" value="1"/>
</dbReference>
<evidence type="ECO:0000313" key="2">
    <source>
        <dbReference type="EMBL" id="EPC72687.1"/>
    </source>
</evidence>
<sequence length="63" mass="6733">LLLTNGAMTMPDLTGWSKSDVLKFVQLTGKKFKLVGDGFVTQQSIAAGTLLGDTSGTIKFKQQ</sequence>
<dbReference type="Proteomes" id="UP000014252">
    <property type="component" value="Unassembled WGS sequence"/>
</dbReference>
<evidence type="ECO:0000313" key="3">
    <source>
        <dbReference type="Proteomes" id="UP000014252"/>
    </source>
</evidence>
<dbReference type="AlphaFoldDB" id="A0A8E0IQW9"/>
<evidence type="ECO:0000259" key="1">
    <source>
        <dbReference type="PROSITE" id="PS51178"/>
    </source>
</evidence>
<dbReference type="CDD" id="cd06575">
    <property type="entry name" value="PASTA_Pbp2x-like_2"/>
    <property type="match status" value="1"/>
</dbReference>
<dbReference type="SUPFAM" id="SSF54184">
    <property type="entry name" value="Penicillin-binding protein 2x (pbp-2x), c-terminal domain"/>
    <property type="match status" value="1"/>
</dbReference>
<feature type="domain" description="PASTA" evidence="1">
    <location>
        <begin position="4"/>
        <end position="63"/>
    </location>
</feature>
<gene>
    <name evidence="2" type="ORF">Lpp71_10393</name>
</gene>
<name>A0A8E0IQW9_LACPA</name>
<dbReference type="EMBL" id="ANKD01000502">
    <property type="protein sequence ID" value="EPC72687.1"/>
    <property type="molecule type" value="Genomic_DNA"/>
</dbReference>
<dbReference type="InterPro" id="IPR005543">
    <property type="entry name" value="PASTA_dom"/>
</dbReference>
<protein>
    <submittedName>
        <fullName evidence="2">Penicillin-binding protein 2B</fullName>
    </submittedName>
</protein>
<accession>A0A8E0IQW9</accession>
<proteinExistence type="predicted"/>
<comment type="caution">
    <text evidence="2">The sequence shown here is derived from an EMBL/GenBank/DDBJ whole genome shotgun (WGS) entry which is preliminary data.</text>
</comment>
<reference evidence="2 3" key="1">
    <citation type="journal article" date="2013" name="PLoS ONE">
        <title>Lactobacillus paracasei comparative genomics: towards species pan-genome definition and exploitation of diversity.</title>
        <authorList>
            <person name="Smokvina T."/>
            <person name="Wels M."/>
            <person name="Polka J."/>
            <person name="Chervaux C."/>
            <person name="Brisse S."/>
            <person name="Boekhorst J."/>
            <person name="van Hylckama Vlieg J.E."/>
            <person name="Siezen R.J."/>
        </authorList>
    </citation>
    <scope>NUCLEOTIDE SEQUENCE [LARGE SCALE GENOMIC DNA]</scope>
    <source>
        <strain evidence="2 3">Lpp71</strain>
    </source>
</reference>
<organism evidence="2 3">
    <name type="scientific">Lacticaseibacillus paracasei subsp. paracasei Lpp71</name>
    <dbReference type="NCBI Taxonomy" id="1256207"/>
    <lineage>
        <taxon>Bacteria</taxon>
        <taxon>Bacillati</taxon>
        <taxon>Bacillota</taxon>
        <taxon>Bacilli</taxon>
        <taxon>Lactobacillales</taxon>
        <taxon>Lactobacillaceae</taxon>
        <taxon>Lacticaseibacillus</taxon>
    </lineage>
</organism>
<feature type="non-terminal residue" evidence="2">
    <location>
        <position position="1"/>
    </location>
</feature>
<dbReference type="PROSITE" id="PS51178">
    <property type="entry name" value="PASTA"/>
    <property type="match status" value="1"/>
</dbReference>